<dbReference type="GO" id="GO:0035861">
    <property type="term" value="C:site of double-strand break"/>
    <property type="evidence" value="ECO:0007669"/>
    <property type="project" value="TreeGrafter"/>
</dbReference>
<dbReference type="Pfam" id="PF00069">
    <property type="entry name" value="Pkinase"/>
    <property type="match status" value="1"/>
</dbReference>
<protein>
    <recommendedName>
        <fullName evidence="1">non-specific serine/threonine protein kinase</fullName>
        <ecNumber evidence="1">2.7.11.1</ecNumber>
    </recommendedName>
</protein>
<reference evidence="12" key="1">
    <citation type="submission" date="2017-02" db="UniProtKB">
        <authorList>
            <consortium name="WormBaseParasite"/>
        </authorList>
    </citation>
    <scope>IDENTIFICATION</scope>
</reference>
<evidence type="ECO:0000256" key="1">
    <source>
        <dbReference type="ARBA" id="ARBA00012513"/>
    </source>
</evidence>
<evidence type="ECO:0000313" key="10">
    <source>
        <dbReference type="EMBL" id="VDM98993.1"/>
    </source>
</evidence>
<proteinExistence type="predicted"/>
<dbReference type="InterPro" id="IPR000719">
    <property type="entry name" value="Prot_kinase_dom"/>
</dbReference>
<sequence>MVFAVRKKRRQDSSTVAYERDENSQFELAMDTKLEMNMDEEYNQLIGHHPNIVNIIGFRRVGLCWEQFVEYIDGENFYNYMDALYFKTNRLIEGDKARSFFTNLMNAVEHIHSLKLAHMDIKLEHCLITRNGILKLSNFAEARIFVPNLKFAFPEYFTKAYAAPETLKKKYRPDVADIWACGIFLYVMLKKCFPWDIARKNEDRNYRRWVKNDDKIAFLSIPGCYGCVSGRFLLNKKLIFLTKVVGAVLTR</sequence>
<evidence type="ECO:0000256" key="2">
    <source>
        <dbReference type="ARBA" id="ARBA00022527"/>
    </source>
</evidence>
<dbReference type="AlphaFoldDB" id="A0A0N5CRI3"/>
<dbReference type="PANTHER" id="PTHR43895:SF32">
    <property type="entry name" value="SERINE_THREONINE-PROTEIN KINASE CHK1"/>
    <property type="match status" value="1"/>
</dbReference>
<keyword evidence="6" id="KW-0067">ATP-binding</keyword>
<dbReference type="EMBL" id="UYYF01000728">
    <property type="protein sequence ID" value="VDM98993.1"/>
    <property type="molecule type" value="Genomic_DNA"/>
</dbReference>
<comment type="catalytic activity">
    <reaction evidence="8">
        <text>L-seryl-[protein] + ATP = O-phospho-L-seryl-[protein] + ADP + H(+)</text>
        <dbReference type="Rhea" id="RHEA:17989"/>
        <dbReference type="Rhea" id="RHEA-COMP:9863"/>
        <dbReference type="Rhea" id="RHEA-COMP:11604"/>
        <dbReference type="ChEBI" id="CHEBI:15378"/>
        <dbReference type="ChEBI" id="CHEBI:29999"/>
        <dbReference type="ChEBI" id="CHEBI:30616"/>
        <dbReference type="ChEBI" id="CHEBI:83421"/>
        <dbReference type="ChEBI" id="CHEBI:456216"/>
        <dbReference type="EC" id="2.7.11.1"/>
    </reaction>
</comment>
<name>A0A0N5CRI3_THECL</name>
<dbReference type="SMART" id="SM00220">
    <property type="entry name" value="S_TKc"/>
    <property type="match status" value="1"/>
</dbReference>
<accession>A0A0N5CRI3</accession>
<keyword evidence="3" id="KW-0808">Transferase</keyword>
<dbReference type="GO" id="GO:0005634">
    <property type="term" value="C:nucleus"/>
    <property type="evidence" value="ECO:0007669"/>
    <property type="project" value="TreeGrafter"/>
</dbReference>
<dbReference type="GO" id="GO:0004674">
    <property type="term" value="F:protein serine/threonine kinase activity"/>
    <property type="evidence" value="ECO:0007669"/>
    <property type="project" value="UniProtKB-KW"/>
</dbReference>
<dbReference type="GO" id="GO:0005737">
    <property type="term" value="C:cytoplasm"/>
    <property type="evidence" value="ECO:0007669"/>
    <property type="project" value="TreeGrafter"/>
</dbReference>
<keyword evidence="4" id="KW-0547">Nucleotide-binding</keyword>
<dbReference type="OrthoDB" id="5871642at2759"/>
<feature type="domain" description="Protein kinase" evidence="9">
    <location>
        <begin position="1"/>
        <end position="251"/>
    </location>
</feature>
<keyword evidence="5" id="KW-0418">Kinase</keyword>
<dbReference type="WBParaSite" id="TCLT_0000283301-mRNA-1">
    <property type="protein sequence ID" value="TCLT_0000283301-mRNA-1"/>
    <property type="gene ID" value="TCLT_0000283301"/>
</dbReference>
<gene>
    <name evidence="10" type="ORF">TCLT_LOCUS2834</name>
</gene>
<evidence type="ECO:0000259" key="9">
    <source>
        <dbReference type="PROSITE" id="PS50011"/>
    </source>
</evidence>
<dbReference type="EC" id="2.7.11.1" evidence="1"/>
<dbReference type="OMA" id="KIAHMDI"/>
<dbReference type="Proteomes" id="UP000276776">
    <property type="component" value="Unassembled WGS sequence"/>
</dbReference>
<dbReference type="PROSITE" id="PS50011">
    <property type="entry name" value="PROTEIN_KINASE_DOM"/>
    <property type="match status" value="1"/>
</dbReference>
<evidence type="ECO:0000256" key="5">
    <source>
        <dbReference type="ARBA" id="ARBA00022777"/>
    </source>
</evidence>
<keyword evidence="11" id="KW-1185">Reference proteome</keyword>
<dbReference type="STRING" id="103827.A0A0N5CRI3"/>
<organism evidence="12">
    <name type="scientific">Thelazia callipaeda</name>
    <name type="common">Oriental eyeworm</name>
    <name type="synonym">Parasitic nematode</name>
    <dbReference type="NCBI Taxonomy" id="103827"/>
    <lineage>
        <taxon>Eukaryota</taxon>
        <taxon>Metazoa</taxon>
        <taxon>Ecdysozoa</taxon>
        <taxon>Nematoda</taxon>
        <taxon>Chromadorea</taxon>
        <taxon>Rhabditida</taxon>
        <taxon>Spirurina</taxon>
        <taxon>Spiruromorpha</taxon>
        <taxon>Thelazioidea</taxon>
        <taxon>Thelaziidae</taxon>
        <taxon>Thelazia</taxon>
    </lineage>
</organism>
<dbReference type="GO" id="GO:0007095">
    <property type="term" value="P:mitotic G2 DNA damage checkpoint signaling"/>
    <property type="evidence" value="ECO:0007669"/>
    <property type="project" value="TreeGrafter"/>
</dbReference>
<comment type="catalytic activity">
    <reaction evidence="7">
        <text>L-threonyl-[protein] + ATP = O-phospho-L-threonyl-[protein] + ADP + H(+)</text>
        <dbReference type="Rhea" id="RHEA:46608"/>
        <dbReference type="Rhea" id="RHEA-COMP:11060"/>
        <dbReference type="Rhea" id="RHEA-COMP:11605"/>
        <dbReference type="ChEBI" id="CHEBI:15378"/>
        <dbReference type="ChEBI" id="CHEBI:30013"/>
        <dbReference type="ChEBI" id="CHEBI:30616"/>
        <dbReference type="ChEBI" id="CHEBI:61977"/>
        <dbReference type="ChEBI" id="CHEBI:456216"/>
        <dbReference type="EC" id="2.7.11.1"/>
    </reaction>
</comment>
<evidence type="ECO:0000313" key="12">
    <source>
        <dbReference type="WBParaSite" id="TCLT_0000283301-mRNA-1"/>
    </source>
</evidence>
<dbReference type="Gene3D" id="1.10.510.10">
    <property type="entry name" value="Transferase(Phosphotransferase) domain 1"/>
    <property type="match status" value="1"/>
</dbReference>
<dbReference type="GO" id="GO:0005524">
    <property type="term" value="F:ATP binding"/>
    <property type="evidence" value="ECO:0007669"/>
    <property type="project" value="UniProtKB-KW"/>
</dbReference>
<reference evidence="10 11" key="2">
    <citation type="submission" date="2018-11" db="EMBL/GenBank/DDBJ databases">
        <authorList>
            <consortium name="Pathogen Informatics"/>
        </authorList>
    </citation>
    <scope>NUCLEOTIDE SEQUENCE [LARGE SCALE GENOMIC DNA]</scope>
</reference>
<evidence type="ECO:0000256" key="6">
    <source>
        <dbReference type="ARBA" id="ARBA00022840"/>
    </source>
</evidence>
<evidence type="ECO:0000256" key="7">
    <source>
        <dbReference type="ARBA" id="ARBA00047899"/>
    </source>
</evidence>
<keyword evidence="2" id="KW-0723">Serine/threonine-protein kinase</keyword>
<evidence type="ECO:0000256" key="3">
    <source>
        <dbReference type="ARBA" id="ARBA00022679"/>
    </source>
</evidence>
<dbReference type="PANTHER" id="PTHR43895">
    <property type="entry name" value="CALCIUM/CALMODULIN-DEPENDENT PROTEIN KINASE KINASE-RELATED"/>
    <property type="match status" value="1"/>
</dbReference>
<evidence type="ECO:0000256" key="8">
    <source>
        <dbReference type="ARBA" id="ARBA00048679"/>
    </source>
</evidence>
<evidence type="ECO:0000313" key="11">
    <source>
        <dbReference type="Proteomes" id="UP000276776"/>
    </source>
</evidence>
<dbReference type="SUPFAM" id="SSF56112">
    <property type="entry name" value="Protein kinase-like (PK-like)"/>
    <property type="match status" value="1"/>
</dbReference>
<evidence type="ECO:0000256" key="4">
    <source>
        <dbReference type="ARBA" id="ARBA00022741"/>
    </source>
</evidence>
<dbReference type="InterPro" id="IPR011009">
    <property type="entry name" value="Kinase-like_dom_sf"/>
</dbReference>